<feature type="region of interest" description="Disordered" evidence="1">
    <location>
        <begin position="22"/>
        <end position="41"/>
    </location>
</feature>
<evidence type="ECO:0000256" key="2">
    <source>
        <dbReference type="SAM" id="SignalP"/>
    </source>
</evidence>
<dbReference type="PROSITE" id="PS51257">
    <property type="entry name" value="PROKAR_LIPOPROTEIN"/>
    <property type="match status" value="1"/>
</dbReference>
<evidence type="ECO:0000313" key="4">
    <source>
        <dbReference type="EMBL" id="GIO43559.1"/>
    </source>
</evidence>
<comment type="caution">
    <text evidence="4">The sequence shown here is derived from an EMBL/GenBank/DDBJ whole genome shotgun (WGS) entry which is preliminary data.</text>
</comment>
<reference evidence="4" key="1">
    <citation type="submission" date="2021-03" db="EMBL/GenBank/DDBJ databases">
        <title>Antimicrobial resistance genes in bacteria isolated from Japanese honey, and their potential for conferring macrolide and lincosamide resistance in the American foulbrood pathogen Paenibacillus larvae.</title>
        <authorList>
            <person name="Okamoto M."/>
            <person name="Kumagai M."/>
            <person name="Kanamori H."/>
            <person name="Takamatsu D."/>
        </authorList>
    </citation>
    <scope>NUCLEOTIDE SEQUENCE</scope>
    <source>
        <strain evidence="4">J41TS4</strain>
    </source>
</reference>
<accession>A0A919Y4E2</accession>
<dbReference type="Pfam" id="PF26353">
    <property type="entry name" value="YhfM"/>
    <property type="match status" value="1"/>
</dbReference>
<sequence length="539" mass="60674">MKKLNMSVLAVALSATLAGCAADKAAEPTSPSPVTRDTEADEVAKPLIVAKSLTIESLGSGYHTPYTDQNEIGLFMQAIHTAERITGILNVGEQDYRLHIEDTDGKKYTYTLWLRDNSEQAMLMDMQDTRTGYTVSKQLTEQLKQIMFAEPEITQLTFRTERGPGEELLAVPEGLRKDQYMLSGGPSLKLQGKTYVSTHLFYGDHNAINAIVALDPSTDRAEVVWSEKLTDSNNRWNNAFMSSYTPLFPLSEHQLVFLEPELTEDAGEYHLSAYDIRTGEIKRLREAFWPLTDDYDYDYIYKFNWKADEQKLFMQSYLGNVWLFDLKTGDDEVHLLKYRVIPHSTTGAPSLFLSPSFKRFVHDDESGDLTFYTSSGKKLRSIALPEEDYVPSQKIKWNPAGTVAWMEQSEDSQGRILDIDIDYLRIAPRELHFYDPDGQSLGSLAAPDDENAALEVAGWMDENVAVIKSYTIQGRSDESPESRVRDEAYYLYNVSSKQSGDPLTAMPLEAAPVTDPRDKVVLPEEAAVVADGEIRFPAK</sequence>
<dbReference type="AlphaFoldDB" id="A0A919Y4E2"/>
<keyword evidence="2" id="KW-0732">Signal</keyword>
<name>A0A919Y4E2_9BACL</name>
<organism evidence="4 5">
    <name type="scientific">Paenibacillus apis</name>
    <dbReference type="NCBI Taxonomy" id="1792174"/>
    <lineage>
        <taxon>Bacteria</taxon>
        <taxon>Bacillati</taxon>
        <taxon>Bacillota</taxon>
        <taxon>Bacilli</taxon>
        <taxon>Bacillales</taxon>
        <taxon>Paenibacillaceae</taxon>
        <taxon>Paenibacillus</taxon>
    </lineage>
</organism>
<dbReference type="Proteomes" id="UP000678895">
    <property type="component" value="Unassembled WGS sequence"/>
</dbReference>
<dbReference type="SUPFAM" id="SSF82171">
    <property type="entry name" value="DPP6 N-terminal domain-like"/>
    <property type="match status" value="1"/>
</dbReference>
<keyword evidence="5" id="KW-1185">Reference proteome</keyword>
<proteinExistence type="predicted"/>
<evidence type="ECO:0000256" key="1">
    <source>
        <dbReference type="SAM" id="MobiDB-lite"/>
    </source>
</evidence>
<protein>
    <recommendedName>
        <fullName evidence="3">YhfM-like domain-containing protein</fullName>
    </recommendedName>
</protein>
<evidence type="ECO:0000259" key="3">
    <source>
        <dbReference type="Pfam" id="PF26353"/>
    </source>
</evidence>
<evidence type="ECO:0000313" key="5">
    <source>
        <dbReference type="Proteomes" id="UP000678895"/>
    </source>
</evidence>
<dbReference type="RefSeq" id="WP_301628757.1">
    <property type="nucleotide sequence ID" value="NZ_BORS01000011.1"/>
</dbReference>
<dbReference type="EMBL" id="BORS01000011">
    <property type="protein sequence ID" value="GIO43559.1"/>
    <property type="molecule type" value="Genomic_DNA"/>
</dbReference>
<feature type="signal peptide" evidence="2">
    <location>
        <begin position="1"/>
        <end position="21"/>
    </location>
</feature>
<feature type="domain" description="YhfM-like" evidence="3">
    <location>
        <begin position="61"/>
        <end position="147"/>
    </location>
</feature>
<feature type="chain" id="PRO_5039116180" description="YhfM-like domain-containing protein" evidence="2">
    <location>
        <begin position="22"/>
        <end position="539"/>
    </location>
</feature>
<dbReference type="InterPro" id="IPR058780">
    <property type="entry name" value="YhfM-like_dom"/>
</dbReference>
<gene>
    <name evidence="4" type="ORF">J41TS4_33170</name>
</gene>